<dbReference type="CDD" id="cd00009">
    <property type="entry name" value="AAA"/>
    <property type="match status" value="1"/>
</dbReference>
<sequence length="351" mass="38776">MLRVDIPKLIARFHPISRQILEATAGVCVSRQASEITIAHYLLQCLDTPLCDVRMILERAGIELQEIRPLLEDQSSRQTSIQDTPTFSPLLVEWFQDALILSISELNQEDIRSGALLLALLHNPGRYISPAVHSLLLSINKDQAAAQFVEWTQGSAENNVDSTQAALSRPLQNDASLLAHYSTDVTAQARSGQLDPVLCRDKEIDLMIDILCRRRKNNPIIVGEAGVGKSALIEGLALRITDNDVPDKLKGTTLVTLDLAALQAGASVKGEFEKRFKGIMQEVKASPTPVILFIDEAHTLIGAGNQQGGWMYRIYSNLPWLEANSKLLPQQRGASTKNILKKMRHYRAVSS</sequence>
<keyword evidence="3" id="KW-0067">ATP-binding</keyword>
<accession>A0A6N3AKE3</accession>
<dbReference type="SUPFAM" id="SSF52540">
    <property type="entry name" value="P-loop containing nucleoside triphosphate hydrolases"/>
    <property type="match status" value="1"/>
</dbReference>
<dbReference type="SUPFAM" id="SSF81923">
    <property type="entry name" value="Double Clp-N motif"/>
    <property type="match status" value="1"/>
</dbReference>
<evidence type="ECO:0000256" key="1">
    <source>
        <dbReference type="ARBA" id="ARBA00008675"/>
    </source>
</evidence>
<dbReference type="InterPro" id="IPR036628">
    <property type="entry name" value="Clp_N_dom_sf"/>
</dbReference>
<dbReference type="GO" id="GO:0005524">
    <property type="term" value="F:ATP binding"/>
    <property type="evidence" value="ECO:0007669"/>
    <property type="project" value="UniProtKB-KW"/>
</dbReference>
<evidence type="ECO:0000256" key="3">
    <source>
        <dbReference type="ARBA" id="ARBA00022840"/>
    </source>
</evidence>
<dbReference type="EMBL" id="CACRTZ010000004">
    <property type="protein sequence ID" value="VYT91223.1"/>
    <property type="molecule type" value="Genomic_DNA"/>
</dbReference>
<evidence type="ECO:0000256" key="2">
    <source>
        <dbReference type="ARBA" id="ARBA00022741"/>
    </source>
</evidence>
<dbReference type="InterPro" id="IPR004176">
    <property type="entry name" value="Clp_R_N"/>
</dbReference>
<dbReference type="PANTHER" id="PTHR11638">
    <property type="entry name" value="ATP-DEPENDENT CLP PROTEASE"/>
    <property type="match status" value="1"/>
</dbReference>
<proteinExistence type="inferred from homology"/>
<dbReference type="InterPro" id="IPR003593">
    <property type="entry name" value="AAA+_ATPase"/>
</dbReference>
<dbReference type="GO" id="GO:0016887">
    <property type="term" value="F:ATP hydrolysis activity"/>
    <property type="evidence" value="ECO:0007669"/>
    <property type="project" value="InterPro"/>
</dbReference>
<dbReference type="Gene3D" id="1.10.1780.10">
    <property type="entry name" value="Clp, N-terminal domain"/>
    <property type="match status" value="1"/>
</dbReference>
<organism evidence="5">
    <name type="scientific">Phytobacter massiliensis</name>
    <dbReference type="NCBI Taxonomy" id="1485952"/>
    <lineage>
        <taxon>Bacteria</taxon>
        <taxon>Pseudomonadati</taxon>
        <taxon>Pseudomonadota</taxon>
        <taxon>Gammaproteobacteria</taxon>
        <taxon>Enterobacterales</taxon>
        <taxon>Enterobacteriaceae</taxon>
        <taxon>Phytobacter</taxon>
    </lineage>
</organism>
<dbReference type="SMART" id="SM00382">
    <property type="entry name" value="AAA"/>
    <property type="match status" value="1"/>
</dbReference>
<dbReference type="InterPro" id="IPR058680">
    <property type="entry name" value="NBD_SMAX1-like"/>
</dbReference>
<feature type="domain" description="AAA+ ATPase" evidence="4">
    <location>
        <begin position="215"/>
        <end position="344"/>
    </location>
</feature>
<dbReference type="InterPro" id="IPR050130">
    <property type="entry name" value="ClpA_ClpB"/>
</dbReference>
<dbReference type="GO" id="GO:0034605">
    <property type="term" value="P:cellular response to heat"/>
    <property type="evidence" value="ECO:0007669"/>
    <property type="project" value="TreeGrafter"/>
</dbReference>
<dbReference type="Gene3D" id="3.40.50.300">
    <property type="entry name" value="P-loop containing nucleotide triphosphate hydrolases"/>
    <property type="match status" value="1"/>
</dbReference>
<keyword evidence="2" id="KW-0547">Nucleotide-binding</keyword>
<reference evidence="5" key="1">
    <citation type="submission" date="2019-11" db="EMBL/GenBank/DDBJ databases">
        <authorList>
            <person name="Feng L."/>
        </authorList>
    </citation>
    <scope>NUCLEOTIDE SEQUENCE</scope>
    <source>
        <strain evidence="5">EMassiliensisLFYP7</strain>
    </source>
</reference>
<dbReference type="PANTHER" id="PTHR11638:SF182">
    <property type="entry name" value="CLP ATPASE"/>
    <property type="match status" value="1"/>
</dbReference>
<evidence type="ECO:0000313" key="5">
    <source>
        <dbReference type="EMBL" id="VYT91223.1"/>
    </source>
</evidence>
<dbReference type="GO" id="GO:0005737">
    <property type="term" value="C:cytoplasm"/>
    <property type="evidence" value="ECO:0007669"/>
    <property type="project" value="TreeGrafter"/>
</dbReference>
<dbReference type="AlphaFoldDB" id="A0A6N3AKE3"/>
<evidence type="ECO:0000259" key="4">
    <source>
        <dbReference type="SMART" id="SM00382"/>
    </source>
</evidence>
<name>A0A6N3AKE3_9ENTR</name>
<gene>
    <name evidence="5" type="primary">clpB_2</name>
    <name evidence="5" type="ORF">EMLFYP7_00930</name>
</gene>
<comment type="similarity">
    <text evidence="1">Belongs to the ClpA/ClpB family.</text>
</comment>
<dbReference type="Pfam" id="PF23569">
    <property type="entry name" value="NBD_SMAX1"/>
    <property type="match status" value="1"/>
</dbReference>
<dbReference type="Pfam" id="PF02861">
    <property type="entry name" value="Clp_N"/>
    <property type="match status" value="1"/>
</dbReference>
<protein>
    <submittedName>
        <fullName evidence="5">Chaperone protein ClpB</fullName>
    </submittedName>
</protein>
<dbReference type="InterPro" id="IPR027417">
    <property type="entry name" value="P-loop_NTPase"/>
</dbReference>